<feature type="coiled-coil region" evidence="1">
    <location>
        <begin position="197"/>
        <end position="232"/>
    </location>
</feature>
<organism evidence="3 4">
    <name type="scientific">Prorocentrum cordatum</name>
    <dbReference type="NCBI Taxonomy" id="2364126"/>
    <lineage>
        <taxon>Eukaryota</taxon>
        <taxon>Sar</taxon>
        <taxon>Alveolata</taxon>
        <taxon>Dinophyceae</taxon>
        <taxon>Prorocentrales</taxon>
        <taxon>Prorocentraceae</taxon>
        <taxon>Prorocentrum</taxon>
    </lineage>
</organism>
<comment type="caution">
    <text evidence="3">The sequence shown here is derived from an EMBL/GenBank/DDBJ whole genome shotgun (WGS) entry which is preliminary data.</text>
</comment>
<proteinExistence type="predicted"/>
<dbReference type="EMBL" id="CAUYUJ010018170">
    <property type="protein sequence ID" value="CAK0881253.1"/>
    <property type="molecule type" value="Genomic_DNA"/>
</dbReference>
<feature type="region of interest" description="Disordered" evidence="2">
    <location>
        <begin position="297"/>
        <end position="347"/>
    </location>
</feature>
<feature type="compositionally biased region" description="Basic and acidic residues" evidence="2">
    <location>
        <begin position="73"/>
        <end position="84"/>
    </location>
</feature>
<reference evidence="3" key="1">
    <citation type="submission" date="2023-10" db="EMBL/GenBank/DDBJ databases">
        <authorList>
            <person name="Chen Y."/>
            <person name="Shah S."/>
            <person name="Dougan E. K."/>
            <person name="Thang M."/>
            <person name="Chan C."/>
        </authorList>
    </citation>
    <scope>NUCLEOTIDE SEQUENCE [LARGE SCALE GENOMIC DNA]</scope>
</reference>
<evidence type="ECO:0000256" key="1">
    <source>
        <dbReference type="SAM" id="Coils"/>
    </source>
</evidence>
<feature type="non-terminal residue" evidence="3">
    <location>
        <position position="380"/>
    </location>
</feature>
<evidence type="ECO:0000256" key="2">
    <source>
        <dbReference type="SAM" id="MobiDB-lite"/>
    </source>
</evidence>
<keyword evidence="4" id="KW-1185">Reference proteome</keyword>
<gene>
    <name evidence="3" type="ORF">PCOR1329_LOCUS64166</name>
</gene>
<feature type="compositionally biased region" description="Basic and acidic residues" evidence="2">
    <location>
        <begin position="321"/>
        <end position="331"/>
    </location>
</feature>
<name>A0ABN9W570_9DINO</name>
<accession>A0ABN9W570</accession>
<evidence type="ECO:0000313" key="4">
    <source>
        <dbReference type="Proteomes" id="UP001189429"/>
    </source>
</evidence>
<feature type="compositionally biased region" description="Low complexity" evidence="2">
    <location>
        <begin position="338"/>
        <end position="347"/>
    </location>
</feature>
<sequence>MDTRSSQEIINDDRFEAFERKQRIKNLARQSVQIAQKLHLQNILLCKGEQADQQLDLLEETDSDSDSLGAGAHDSDDPGHHDPAWESSGARAATEAAGRLLERQRAAFGRIEESLSVQPGAARRRSSVHAGAGGAARAAALAGLSPAERRMAGASAEIARRRQREESQHLYSLKLEKIEACSTRKQDRLCQATHVRAQEARKRRNQMLRARRELERDEVRQVDRRAEEFEEKLQRAARWREERSASPVKAVGDSGEEGGDALVAWLGPSHSMYQDTILKWQQRELEADGRARAKLGRTLGESWRAPGGPDDGLAGGPARHPPSEASRRGGEAPRAARRGAGLARDTSLPACGVGAAARVGAAMARSASAVAPARAAAAAR</sequence>
<evidence type="ECO:0000313" key="3">
    <source>
        <dbReference type="EMBL" id="CAK0881253.1"/>
    </source>
</evidence>
<feature type="region of interest" description="Disordered" evidence="2">
    <location>
        <begin position="59"/>
        <end position="96"/>
    </location>
</feature>
<keyword evidence="1" id="KW-0175">Coiled coil</keyword>
<protein>
    <submittedName>
        <fullName evidence="3">Uncharacterized protein</fullName>
    </submittedName>
</protein>
<dbReference type="Proteomes" id="UP001189429">
    <property type="component" value="Unassembled WGS sequence"/>
</dbReference>